<dbReference type="RefSeq" id="WP_117318983.1">
    <property type="nucleotide sequence ID" value="NZ_QQSW01000017.1"/>
</dbReference>
<accession>A0A4R2KTQ8</accession>
<dbReference type="PANTHER" id="PTHR43852">
    <property type="entry name" value="NUCLEOTIDYLTRANSFERASE"/>
    <property type="match status" value="1"/>
</dbReference>
<dbReference type="InterPro" id="IPR052930">
    <property type="entry name" value="TA_antitoxin_MntA"/>
</dbReference>
<dbReference type="OrthoDB" id="9793109at2"/>
<dbReference type="InterPro" id="IPR043519">
    <property type="entry name" value="NT_sf"/>
</dbReference>
<sequence length="129" mass="14215">MEEIETRVTEVLGHYQNLRLAILFGSQITGEASPASDIDLGLLAESPLSAAFKLELMQKIGAACGRPVDIVDLSIAGEPILGEVFKGRRLLGDASTYAQLLSRHLIDSSDFLPLHRRILAERREAWMRS</sequence>
<dbReference type="Proteomes" id="UP000294980">
    <property type="component" value="Unassembled WGS sequence"/>
</dbReference>
<dbReference type="EMBL" id="SLWX01000013">
    <property type="protein sequence ID" value="TCO74486.1"/>
    <property type="molecule type" value="Genomic_DNA"/>
</dbReference>
<dbReference type="CDD" id="cd05403">
    <property type="entry name" value="NT_KNTase_like"/>
    <property type="match status" value="1"/>
</dbReference>
<dbReference type="PANTHER" id="PTHR43852:SF3">
    <property type="entry name" value="NUCLEOTIDYLTRANSFERASE"/>
    <property type="match status" value="1"/>
</dbReference>
<dbReference type="NCBIfam" id="NF047752">
    <property type="entry name" value="MntA_antitoxin"/>
    <property type="match status" value="1"/>
</dbReference>
<keyword evidence="3" id="KW-1185">Reference proteome</keyword>
<evidence type="ECO:0000313" key="2">
    <source>
        <dbReference type="EMBL" id="TCO74486.1"/>
    </source>
</evidence>
<organism evidence="2 3">
    <name type="scientific">Chromatocurvus halotolerans</name>
    <dbReference type="NCBI Taxonomy" id="1132028"/>
    <lineage>
        <taxon>Bacteria</taxon>
        <taxon>Pseudomonadati</taxon>
        <taxon>Pseudomonadota</taxon>
        <taxon>Gammaproteobacteria</taxon>
        <taxon>Cellvibrionales</taxon>
        <taxon>Halieaceae</taxon>
        <taxon>Chromatocurvus</taxon>
    </lineage>
</organism>
<dbReference type="GO" id="GO:0016740">
    <property type="term" value="F:transferase activity"/>
    <property type="evidence" value="ECO:0007669"/>
    <property type="project" value="UniProtKB-KW"/>
</dbReference>
<dbReference type="Pfam" id="PF18765">
    <property type="entry name" value="Polbeta"/>
    <property type="match status" value="1"/>
</dbReference>
<dbReference type="SUPFAM" id="SSF81301">
    <property type="entry name" value="Nucleotidyltransferase"/>
    <property type="match status" value="1"/>
</dbReference>
<dbReference type="AlphaFoldDB" id="A0A4R2KTQ8"/>
<dbReference type="Gene3D" id="3.30.460.10">
    <property type="entry name" value="Beta Polymerase, domain 2"/>
    <property type="match status" value="1"/>
</dbReference>
<comment type="caution">
    <text evidence="2">The sequence shown here is derived from an EMBL/GenBank/DDBJ whole genome shotgun (WGS) entry which is preliminary data.</text>
</comment>
<evidence type="ECO:0000313" key="3">
    <source>
        <dbReference type="Proteomes" id="UP000294980"/>
    </source>
</evidence>
<evidence type="ECO:0000259" key="1">
    <source>
        <dbReference type="Pfam" id="PF18765"/>
    </source>
</evidence>
<dbReference type="InterPro" id="IPR041633">
    <property type="entry name" value="Polbeta"/>
</dbReference>
<proteinExistence type="predicted"/>
<reference evidence="2 3" key="1">
    <citation type="submission" date="2019-03" db="EMBL/GenBank/DDBJ databases">
        <title>Genomic Encyclopedia of Type Strains, Phase IV (KMG-IV): sequencing the most valuable type-strain genomes for metagenomic binning, comparative biology and taxonomic classification.</title>
        <authorList>
            <person name="Goeker M."/>
        </authorList>
    </citation>
    <scope>NUCLEOTIDE SEQUENCE [LARGE SCALE GENOMIC DNA]</scope>
    <source>
        <strain evidence="2 3">DSM 23344</strain>
    </source>
</reference>
<keyword evidence="2" id="KW-0808">Transferase</keyword>
<name>A0A4R2KTQ8_9GAMM</name>
<feature type="domain" description="Polymerase beta nucleotidyltransferase" evidence="1">
    <location>
        <begin position="8"/>
        <end position="91"/>
    </location>
</feature>
<gene>
    <name evidence="2" type="ORF">EV688_11340</name>
</gene>
<protein>
    <submittedName>
        <fullName evidence="2">Nucleotidyltransferase-like protein</fullName>
    </submittedName>
</protein>